<evidence type="ECO:0000313" key="3">
    <source>
        <dbReference type="Proteomes" id="UP000192360"/>
    </source>
</evidence>
<gene>
    <name evidence="2" type="ORF">SAMN05660703_0962</name>
</gene>
<keyword evidence="1" id="KW-0472">Membrane</keyword>
<dbReference type="RefSeq" id="WP_084060247.1">
    <property type="nucleotide sequence ID" value="NZ_FWXO01000001.1"/>
</dbReference>
<dbReference type="STRING" id="504486.SAMN05660703_0962"/>
<feature type="transmembrane region" description="Helical" evidence="1">
    <location>
        <begin position="7"/>
        <end position="25"/>
    </location>
</feature>
<keyword evidence="1" id="KW-1133">Transmembrane helix</keyword>
<dbReference type="OrthoDB" id="637901at2"/>
<keyword evidence="1" id="KW-0812">Transmembrane</keyword>
<dbReference type="EMBL" id="FWXO01000001">
    <property type="protein sequence ID" value="SMC40451.1"/>
    <property type="molecule type" value="Genomic_DNA"/>
</dbReference>
<evidence type="ECO:0000313" key="2">
    <source>
        <dbReference type="EMBL" id="SMC40451.1"/>
    </source>
</evidence>
<accession>A0A1W1YXA5</accession>
<reference evidence="3" key="1">
    <citation type="submission" date="2017-04" db="EMBL/GenBank/DDBJ databases">
        <authorList>
            <person name="Varghese N."/>
            <person name="Submissions S."/>
        </authorList>
    </citation>
    <scope>NUCLEOTIDE SEQUENCE [LARGE SCALE GENOMIC DNA]</scope>
    <source>
        <strain evidence="3">DSM 21164</strain>
    </source>
</reference>
<organism evidence="2 3">
    <name type="scientific">Cellulophaga tyrosinoxydans</name>
    <dbReference type="NCBI Taxonomy" id="504486"/>
    <lineage>
        <taxon>Bacteria</taxon>
        <taxon>Pseudomonadati</taxon>
        <taxon>Bacteroidota</taxon>
        <taxon>Flavobacteriia</taxon>
        <taxon>Flavobacteriales</taxon>
        <taxon>Flavobacteriaceae</taxon>
        <taxon>Cellulophaga</taxon>
    </lineage>
</organism>
<proteinExistence type="predicted"/>
<keyword evidence="3" id="KW-1185">Reference proteome</keyword>
<protein>
    <submittedName>
        <fullName evidence="2">Uncharacterized protein</fullName>
    </submittedName>
</protein>
<dbReference type="Proteomes" id="UP000192360">
    <property type="component" value="Unassembled WGS sequence"/>
</dbReference>
<sequence length="465" mass="53308">MKKLLKITLSLIILFVIGYFIYTFYQKRAIVKGVVHIEAESVLKIGIHDIKKTLLVDLISSPGYYWNNAKFSQSKKDKDSVETDGKGIDFEPYSMVFYTMKNQQNTYFSTLKIDDSEAFEIYILDYLKKKNSSIENAQYKYAIDKKSKLVFAWTSNKLAIALSLDPSFEKCQPVFDDVLLNDKLIYDTNNSYLKRIISSDSHITYLNEDNEMTINFLDGKAIISGLWHTSTPYKFKSQIQYTAIPDASLLFYLDANFQNEENRKWVSTFLDGISFFEKNNLNSVSLTDQMNGVISLSIKDATMQSDTIITYEYDDNFEKVTTKSLQEKRAPVVVLSVGAHRGLNSYLIEQGALENNILKAIPYYTFYAQEDSLNSVFSTVKHNQTLESKTGSYFFNLDVDFENLQKDLEIPKGEKVSTLLESLRISARQESKDTIILKGKLLGKTPHINIISQLFFGLQEQDSIR</sequence>
<dbReference type="AlphaFoldDB" id="A0A1W1YXA5"/>
<evidence type="ECO:0000256" key="1">
    <source>
        <dbReference type="SAM" id="Phobius"/>
    </source>
</evidence>
<name>A0A1W1YXA5_9FLAO</name>